<evidence type="ECO:0000313" key="4">
    <source>
        <dbReference type="EMBL" id="BCO05081.1"/>
    </source>
</evidence>
<proteinExistence type="inferred from homology"/>
<dbReference type="PANTHER" id="PTHR38432">
    <property type="entry name" value="TELA-LIKE PROTEIN SAOUHSC_01408"/>
    <property type="match status" value="1"/>
</dbReference>
<evidence type="ECO:0000256" key="2">
    <source>
        <dbReference type="PIRNR" id="PIRNR026508"/>
    </source>
</evidence>
<gene>
    <name evidence="4" type="primary">ynhC</name>
    <name evidence="4" type="ORF">LLC_03210</name>
</gene>
<evidence type="ECO:0000313" key="5">
    <source>
        <dbReference type="Proteomes" id="UP000595253"/>
    </source>
</evidence>
<dbReference type="Pfam" id="PF05816">
    <property type="entry name" value="TelA"/>
    <property type="match status" value="1"/>
</dbReference>
<organism evidence="4 5">
    <name type="scientific">Lactococcus lactis subsp. cremoris</name>
    <name type="common">Streptococcus cremoris</name>
    <dbReference type="NCBI Taxonomy" id="1359"/>
    <lineage>
        <taxon>Bacteria</taxon>
        <taxon>Bacillati</taxon>
        <taxon>Bacillota</taxon>
        <taxon>Bacilli</taxon>
        <taxon>Lactobacillales</taxon>
        <taxon>Streptococcaceae</taxon>
        <taxon>Lactococcus</taxon>
    </lineage>
</organism>
<dbReference type="PANTHER" id="PTHR38432:SF1">
    <property type="entry name" value="TELA-LIKE PROTEIN SAOUHSC_01408"/>
    <property type="match status" value="1"/>
</dbReference>
<keyword evidence="3" id="KW-0175">Coiled coil</keyword>
<dbReference type="PIRSF" id="PIRSF026508">
    <property type="entry name" value="TelA"/>
    <property type="match status" value="1"/>
</dbReference>
<comment type="similarity">
    <text evidence="1 2">Belongs to the TelA family.</text>
</comment>
<sequence>MDNPILDDLMTNDKVIKEADQLDEQQKSEIVKMHQNASLAAVEVLSTDELEKAKELSKQLDESSAQSVINYGASAQDKISAFSQSVLNKVQAQDLGEVGSSLTDLMFNLQQANPNELVAENKWIFTKMFGKVKRSIFEVTQKYQKIGAGIDKISAKLNNEQQGLLQDNEMLDKLYDENLNYFKALNVYIAGAELKVQELDNEILPQARKEAQESTDNALIVQKVNDLESYKNRLEKRAHDLRLARQLTIQQAPQIRLIQNTNQELAEKIQTSINTAIPLWKNQVAIALTLLKQKDALTSQRIVSETTNDLLRKNSEMLKASTIEAATENERGLVDIETLKLTQQNLVDTIQETMRIQAEGRQKRQQGEVELSKMEEEIKEKLLQLSNNKQLN</sequence>
<evidence type="ECO:0000256" key="3">
    <source>
        <dbReference type="SAM" id="Coils"/>
    </source>
</evidence>
<feature type="coiled-coil region" evidence="3">
    <location>
        <begin position="364"/>
        <end position="391"/>
    </location>
</feature>
<dbReference type="AlphaFoldDB" id="A0AAD1NH07"/>
<name>A0AAD1NH07_LACLC</name>
<evidence type="ECO:0000256" key="1">
    <source>
        <dbReference type="ARBA" id="ARBA00005541"/>
    </source>
</evidence>
<reference evidence="4 5" key="1">
    <citation type="submission" date="2020-12" db="EMBL/GenBank/DDBJ databases">
        <title>Complete genome sequence of lactococcus lactis subsp. cremoris strain EPSC and strain G3-2.</title>
        <authorList>
            <person name="Kita K."/>
            <person name="Ishikawa S."/>
        </authorList>
    </citation>
    <scope>NUCLEOTIDE SEQUENCE [LARGE SCALE GENOMIC DNA]</scope>
    <source>
        <strain evidence="4 5">EPSC</strain>
    </source>
</reference>
<protein>
    <submittedName>
        <fullName evidence="4">Tellurite resistance protein TelA</fullName>
    </submittedName>
</protein>
<dbReference type="RefSeq" id="WP_061778051.1">
    <property type="nucleotide sequence ID" value="NZ_AP018499.1"/>
</dbReference>
<accession>A0AAD1NH07</accession>
<dbReference type="Proteomes" id="UP000595253">
    <property type="component" value="Chromosome"/>
</dbReference>
<dbReference type="InterPro" id="IPR008863">
    <property type="entry name" value="Toxic_anion-R_TelA"/>
</dbReference>
<dbReference type="EMBL" id="AP024222">
    <property type="protein sequence ID" value="BCO05081.1"/>
    <property type="molecule type" value="Genomic_DNA"/>
</dbReference>